<feature type="domain" description="Major facilitator superfamily (MFS) profile" evidence="10">
    <location>
        <begin position="46"/>
        <end position="535"/>
    </location>
</feature>
<evidence type="ECO:0000256" key="7">
    <source>
        <dbReference type="ARBA" id="ARBA00049119"/>
    </source>
</evidence>
<dbReference type="GO" id="GO:0016020">
    <property type="term" value="C:membrane"/>
    <property type="evidence" value="ECO:0007669"/>
    <property type="project" value="UniProtKB-SubCell"/>
</dbReference>
<dbReference type="InterPro" id="IPR003663">
    <property type="entry name" value="Sugar/inositol_transpt"/>
</dbReference>
<evidence type="ECO:0000256" key="4">
    <source>
        <dbReference type="ARBA" id="ARBA00022692"/>
    </source>
</evidence>
<evidence type="ECO:0000259" key="10">
    <source>
        <dbReference type="PROSITE" id="PS50850"/>
    </source>
</evidence>
<evidence type="ECO:0000313" key="12">
    <source>
        <dbReference type="Proteomes" id="UP000279236"/>
    </source>
</evidence>
<feature type="transmembrane region" description="Helical" evidence="9">
    <location>
        <begin position="385"/>
        <end position="403"/>
    </location>
</feature>
<organism evidence="11 12">
    <name type="scientific">Apiotrichum porosum</name>
    <dbReference type="NCBI Taxonomy" id="105984"/>
    <lineage>
        <taxon>Eukaryota</taxon>
        <taxon>Fungi</taxon>
        <taxon>Dikarya</taxon>
        <taxon>Basidiomycota</taxon>
        <taxon>Agaricomycotina</taxon>
        <taxon>Tremellomycetes</taxon>
        <taxon>Trichosporonales</taxon>
        <taxon>Trichosporonaceae</taxon>
        <taxon>Apiotrichum</taxon>
    </lineage>
</organism>
<keyword evidence="3 8" id="KW-0813">Transport</keyword>
<dbReference type="InterPro" id="IPR005829">
    <property type="entry name" value="Sugar_transporter_CS"/>
</dbReference>
<dbReference type="SUPFAM" id="SSF103473">
    <property type="entry name" value="MFS general substrate transporter"/>
    <property type="match status" value="1"/>
</dbReference>
<comment type="similarity">
    <text evidence="2 8">Belongs to the major facilitator superfamily. Sugar transporter (TC 2.A.1.1) family.</text>
</comment>
<dbReference type="EMBL" id="RSCE01000008">
    <property type="protein sequence ID" value="RSH80406.1"/>
    <property type="molecule type" value="Genomic_DNA"/>
</dbReference>
<dbReference type="InterPro" id="IPR020846">
    <property type="entry name" value="MFS_dom"/>
</dbReference>
<feature type="transmembrane region" description="Helical" evidence="9">
    <location>
        <begin position="118"/>
        <end position="136"/>
    </location>
</feature>
<dbReference type="Gene3D" id="1.20.1250.20">
    <property type="entry name" value="MFS general substrate transporter like domains"/>
    <property type="match status" value="2"/>
</dbReference>
<feature type="transmembrane region" description="Helical" evidence="9">
    <location>
        <begin position="445"/>
        <end position="468"/>
    </location>
</feature>
<dbReference type="NCBIfam" id="TIGR00879">
    <property type="entry name" value="SP"/>
    <property type="match status" value="1"/>
</dbReference>
<dbReference type="PRINTS" id="PR00171">
    <property type="entry name" value="SUGRTRNSPORT"/>
</dbReference>
<keyword evidence="12" id="KW-1185">Reference proteome</keyword>
<dbReference type="GO" id="GO:0005351">
    <property type="term" value="F:carbohydrate:proton symporter activity"/>
    <property type="evidence" value="ECO:0007669"/>
    <property type="project" value="TreeGrafter"/>
</dbReference>
<dbReference type="InterPro" id="IPR036259">
    <property type="entry name" value="MFS_trans_sf"/>
</dbReference>
<feature type="transmembrane region" description="Helical" evidence="9">
    <location>
        <begin position="343"/>
        <end position="365"/>
    </location>
</feature>
<feature type="transmembrane region" description="Helical" evidence="9">
    <location>
        <begin position="480"/>
        <end position="504"/>
    </location>
</feature>
<keyword evidence="5 9" id="KW-1133">Transmembrane helix</keyword>
<name>A0A427XNE2_9TREE</name>
<keyword evidence="6 9" id="KW-0472">Membrane</keyword>
<comment type="catalytic activity">
    <reaction evidence="7">
        <text>myo-inositol(out) + H(+)(out) = myo-inositol(in) + H(+)(in)</text>
        <dbReference type="Rhea" id="RHEA:60364"/>
        <dbReference type="ChEBI" id="CHEBI:15378"/>
        <dbReference type="ChEBI" id="CHEBI:17268"/>
    </reaction>
</comment>
<keyword evidence="4 9" id="KW-0812">Transmembrane</keyword>
<dbReference type="OrthoDB" id="2580369at2759"/>
<evidence type="ECO:0000256" key="8">
    <source>
        <dbReference type="RuleBase" id="RU003346"/>
    </source>
</evidence>
<dbReference type="PROSITE" id="PS00217">
    <property type="entry name" value="SUGAR_TRANSPORT_2"/>
    <property type="match status" value="1"/>
</dbReference>
<dbReference type="PANTHER" id="PTHR48022">
    <property type="entry name" value="PLASTIDIC GLUCOSE TRANSPORTER 4"/>
    <property type="match status" value="1"/>
</dbReference>
<dbReference type="RefSeq" id="XP_028475353.1">
    <property type="nucleotide sequence ID" value="XM_028624281.1"/>
</dbReference>
<dbReference type="InterPro" id="IPR050360">
    <property type="entry name" value="MFS_Sugar_Transporters"/>
</dbReference>
<comment type="subcellular location">
    <subcellularLocation>
        <location evidence="1">Membrane</location>
        <topology evidence="1">Multi-pass membrane protein</topology>
    </subcellularLocation>
</comment>
<feature type="transmembrane region" description="Helical" evidence="9">
    <location>
        <begin position="175"/>
        <end position="194"/>
    </location>
</feature>
<evidence type="ECO:0000313" key="11">
    <source>
        <dbReference type="EMBL" id="RSH80406.1"/>
    </source>
</evidence>
<feature type="transmembrane region" description="Helical" evidence="9">
    <location>
        <begin position="86"/>
        <end position="106"/>
    </location>
</feature>
<feature type="transmembrane region" description="Helical" evidence="9">
    <location>
        <begin position="43"/>
        <end position="59"/>
    </location>
</feature>
<dbReference type="PROSITE" id="PS00216">
    <property type="entry name" value="SUGAR_TRANSPORT_1"/>
    <property type="match status" value="1"/>
</dbReference>
<evidence type="ECO:0000256" key="2">
    <source>
        <dbReference type="ARBA" id="ARBA00010992"/>
    </source>
</evidence>
<dbReference type="PANTHER" id="PTHR48022:SF48">
    <property type="entry name" value="SUGAR TRANSPORTER, PUTATIVE (AFU_ORTHOLOGUE AFUA_3G06730)-RELATED"/>
    <property type="match status" value="1"/>
</dbReference>
<dbReference type="GeneID" id="39593526"/>
<evidence type="ECO:0000256" key="9">
    <source>
        <dbReference type="SAM" id="Phobius"/>
    </source>
</evidence>
<reference evidence="11 12" key="1">
    <citation type="submission" date="2018-11" db="EMBL/GenBank/DDBJ databases">
        <title>Genome sequence of Apiotrichum porosum DSM 27194.</title>
        <authorList>
            <person name="Aliyu H."/>
            <person name="Gorte O."/>
            <person name="Ochsenreither K."/>
        </authorList>
    </citation>
    <scope>NUCLEOTIDE SEQUENCE [LARGE SCALE GENOMIC DNA]</scope>
    <source>
        <strain evidence="11 12">DSM 27194</strain>
    </source>
</reference>
<gene>
    <name evidence="11" type="ORF">EHS24_008983</name>
</gene>
<dbReference type="Proteomes" id="UP000279236">
    <property type="component" value="Unassembled WGS sequence"/>
</dbReference>
<dbReference type="AlphaFoldDB" id="A0A427XNE2"/>
<dbReference type="PROSITE" id="PS50850">
    <property type="entry name" value="MFS"/>
    <property type="match status" value="1"/>
</dbReference>
<evidence type="ECO:0000256" key="3">
    <source>
        <dbReference type="ARBA" id="ARBA00022448"/>
    </source>
</evidence>
<feature type="transmembrane region" description="Helical" evidence="9">
    <location>
        <begin position="142"/>
        <end position="163"/>
    </location>
</feature>
<dbReference type="InterPro" id="IPR005828">
    <property type="entry name" value="MFS_sugar_transport-like"/>
</dbReference>
<dbReference type="Pfam" id="PF00083">
    <property type="entry name" value="Sugar_tr"/>
    <property type="match status" value="1"/>
</dbReference>
<feature type="transmembrane region" description="Helical" evidence="9">
    <location>
        <begin position="410"/>
        <end position="433"/>
    </location>
</feature>
<proteinExistence type="inferred from homology"/>
<evidence type="ECO:0000256" key="5">
    <source>
        <dbReference type="ARBA" id="ARBA00022989"/>
    </source>
</evidence>
<evidence type="ECO:0000256" key="6">
    <source>
        <dbReference type="ARBA" id="ARBA00023136"/>
    </source>
</evidence>
<evidence type="ECO:0000256" key="1">
    <source>
        <dbReference type="ARBA" id="ARBA00004141"/>
    </source>
</evidence>
<protein>
    <recommendedName>
        <fullName evidence="10">Major facilitator superfamily (MFS) profile domain-containing protein</fullName>
    </recommendedName>
</protein>
<comment type="caution">
    <text evidence="11">The sequence shown here is derived from an EMBL/GenBank/DDBJ whole genome shotgun (WGS) entry which is preliminary data.</text>
</comment>
<feature type="transmembrane region" description="Helical" evidence="9">
    <location>
        <begin position="510"/>
        <end position="531"/>
    </location>
</feature>
<sequence length="579" mass="63340">MSLSDEKTSSKGEHEHQDFEFNRHDVAGVEYAGILGIFKSPKILGITSLATLCGFLFGYDQGVVGNVLVLQRFGADFPRVYMDASIKGWFVSTLLLGAWLGALISGPICDRIGRKRDIQYQTILFVIGSALQTGAVSEAYLFAGRFIAGLSIGSLTHIAPMYIAELSPANLRGALVALQQLSITLGILFSYWIAYGTSHIGGIRCAPDVPYTGPISNGEATFDAYNDVPAGGCTGQSEAAWRIPVGLQILPGIILGLGMFFMPYSPRWLVEVGRDEEAQQTLAWLRSKPVNSPLVIHEFIEIKAEIVTAREIREAHAVGKSGFAKVLQPYKELFSSKSNFHRLFMGCVVMFYQQFIGCNAIIYYAPTIFAQLGMDPNTTSLLATGIYGVVNTLSTLPAVFFLDRIGRRPLLMMGAVGCCFSLVVVGSLIAAFGKDWPNHKAAGNAAIAFVFVYDFWFSLSWAPIGWVLPSEIFNLATRSTGVSITTSTTWMSNFIIGVVSPLMLENIPNGGTYFFFAGFAILGFFTVYFLLPETRLKTLEEMDEVFGQQTSIQDKEVAERVWRNVSQAETTKLSSAQVA</sequence>
<accession>A0A427XNE2</accession>